<dbReference type="AlphaFoldDB" id="A0A919LY89"/>
<dbReference type="EMBL" id="BNFF01000001">
    <property type="protein sequence ID" value="GHK52212.1"/>
    <property type="molecule type" value="Genomic_DNA"/>
</dbReference>
<accession>A0A919LY89</accession>
<protein>
    <submittedName>
        <fullName evidence="1">Uncharacterized protein</fullName>
    </submittedName>
</protein>
<dbReference type="Proteomes" id="UP000655094">
    <property type="component" value="Unassembled WGS sequence"/>
</dbReference>
<organism evidence="1 2">
    <name type="scientific">Klebsiella pneumoniae</name>
    <dbReference type="NCBI Taxonomy" id="573"/>
    <lineage>
        <taxon>Bacteria</taxon>
        <taxon>Pseudomonadati</taxon>
        <taxon>Pseudomonadota</taxon>
        <taxon>Gammaproteobacteria</taxon>
        <taxon>Enterobacterales</taxon>
        <taxon>Enterobacteriaceae</taxon>
        <taxon>Klebsiella/Raoultella group</taxon>
        <taxon>Klebsiella</taxon>
        <taxon>Klebsiella pneumoniae complex</taxon>
    </lineage>
</organism>
<comment type="caution">
    <text evidence="1">The sequence shown here is derived from an EMBL/GenBank/DDBJ whole genome shotgun (WGS) entry which is preliminary data.</text>
</comment>
<sequence length="117" mass="13375">MAKAEKLRNHPVAQLIADFNVQRWLESSPQETHAEHVVVNGQNYLLEVTPVYLEGEHNERVLTGAVAMLRSTVRMGRQLQTMTSGIPALSVRSSRWGRKCATWWSKRASWRCSARRC</sequence>
<name>A0A919LY89_KLEPN</name>
<evidence type="ECO:0000313" key="2">
    <source>
        <dbReference type="Proteomes" id="UP000655094"/>
    </source>
</evidence>
<proteinExistence type="predicted"/>
<dbReference type="Gene3D" id="3.30.450.20">
    <property type="entry name" value="PAS domain"/>
    <property type="match status" value="1"/>
</dbReference>
<gene>
    <name evidence="1" type="ORF">KPZU09_19480</name>
</gene>
<evidence type="ECO:0000313" key="1">
    <source>
        <dbReference type="EMBL" id="GHK52212.1"/>
    </source>
</evidence>
<reference evidence="1" key="1">
    <citation type="submission" date="2020-10" db="EMBL/GenBank/DDBJ databases">
        <title>Genome Sequence of ESBL Producing Zambian Clinical Strains.</title>
        <authorList>
            <person name="Shawa M."/>
            <person name="Furuta Y."/>
            <person name="Simbotwe M."/>
            <person name="Mulenga E."/>
            <person name="Mubanga M."/>
            <person name="Mulenga G."/>
            <person name="Kaile C."/>
            <person name="Zorigt T."/>
            <person name="Hang'ombe B."/>
            <person name="Higashi H."/>
        </authorList>
    </citation>
    <scope>NUCLEOTIDE SEQUENCE</scope>
    <source>
        <strain evidence="1">Zam_UTH_09</strain>
    </source>
</reference>